<dbReference type="Pfam" id="PF01429">
    <property type="entry name" value="MBD"/>
    <property type="match status" value="1"/>
</dbReference>
<reference evidence="3 4" key="1">
    <citation type="journal article" date="2019" name="Sci. Rep.">
        <title>Orb-weaving spider Araneus ventricosus genome elucidates the spidroin gene catalogue.</title>
        <authorList>
            <person name="Kono N."/>
            <person name="Nakamura H."/>
            <person name="Ohtoshi R."/>
            <person name="Moran D.A.P."/>
            <person name="Shinohara A."/>
            <person name="Yoshida Y."/>
            <person name="Fujiwara M."/>
            <person name="Mori M."/>
            <person name="Tomita M."/>
            <person name="Arakawa K."/>
        </authorList>
    </citation>
    <scope>NUCLEOTIDE SEQUENCE [LARGE SCALE GENOMIC DNA]</scope>
</reference>
<comment type="caution">
    <text evidence="3">The sequence shown here is derived from an EMBL/GenBank/DDBJ whole genome shotgun (WGS) entry which is preliminary data.</text>
</comment>
<keyword evidence="4" id="KW-1185">Reference proteome</keyword>
<protein>
    <recommendedName>
        <fullName evidence="2">MBD domain-containing protein</fullName>
    </recommendedName>
</protein>
<dbReference type="GO" id="GO:0003677">
    <property type="term" value="F:DNA binding"/>
    <property type="evidence" value="ECO:0007669"/>
    <property type="project" value="InterPro"/>
</dbReference>
<feature type="region of interest" description="Disordered" evidence="1">
    <location>
        <begin position="1"/>
        <end position="31"/>
    </location>
</feature>
<gene>
    <name evidence="3" type="ORF">AVEN_130857_1</name>
</gene>
<proteinExistence type="predicted"/>
<name>A0A4Y2TE49_ARAVE</name>
<evidence type="ECO:0000256" key="1">
    <source>
        <dbReference type="SAM" id="MobiDB-lite"/>
    </source>
</evidence>
<dbReference type="EMBL" id="BGPR01027622">
    <property type="protein sequence ID" value="GBN98270.1"/>
    <property type="molecule type" value="Genomic_DNA"/>
</dbReference>
<feature type="non-terminal residue" evidence="3">
    <location>
        <position position="1"/>
    </location>
</feature>
<evidence type="ECO:0000259" key="2">
    <source>
        <dbReference type="Pfam" id="PF01429"/>
    </source>
</evidence>
<dbReference type="Proteomes" id="UP000499080">
    <property type="component" value="Unassembled WGS sequence"/>
</dbReference>
<sequence length="138" mass="15935">EETTTENSSTSEKPQLQDIERDRKVVERKSGKTKGKFHVYYYPGGKAGPRLRSHNNVQKYCEDNNIKYDPQQFNFHHQVGASIPQSNADDDSSGLENYHTTILEPSSYKEAMIQPEARSWQEEEVGILKERNVYDIVQ</sequence>
<organism evidence="3 4">
    <name type="scientific">Araneus ventricosus</name>
    <name type="common">Orbweaver spider</name>
    <name type="synonym">Epeira ventricosa</name>
    <dbReference type="NCBI Taxonomy" id="182803"/>
    <lineage>
        <taxon>Eukaryota</taxon>
        <taxon>Metazoa</taxon>
        <taxon>Ecdysozoa</taxon>
        <taxon>Arthropoda</taxon>
        <taxon>Chelicerata</taxon>
        <taxon>Arachnida</taxon>
        <taxon>Araneae</taxon>
        <taxon>Araneomorphae</taxon>
        <taxon>Entelegynae</taxon>
        <taxon>Araneoidea</taxon>
        <taxon>Araneidae</taxon>
        <taxon>Araneus</taxon>
    </lineage>
</organism>
<dbReference type="InterPro" id="IPR016177">
    <property type="entry name" value="DNA-bd_dom_sf"/>
</dbReference>
<dbReference type="InterPro" id="IPR001739">
    <property type="entry name" value="Methyl_CpG_DNA-bd"/>
</dbReference>
<evidence type="ECO:0000313" key="4">
    <source>
        <dbReference type="Proteomes" id="UP000499080"/>
    </source>
</evidence>
<dbReference type="SUPFAM" id="SSF54171">
    <property type="entry name" value="DNA-binding domain"/>
    <property type="match status" value="1"/>
</dbReference>
<feature type="compositionally biased region" description="Low complexity" evidence="1">
    <location>
        <begin position="1"/>
        <end position="12"/>
    </location>
</feature>
<evidence type="ECO:0000313" key="3">
    <source>
        <dbReference type="EMBL" id="GBN98270.1"/>
    </source>
</evidence>
<dbReference type="AlphaFoldDB" id="A0A4Y2TE49"/>
<feature type="compositionally biased region" description="Basic and acidic residues" evidence="1">
    <location>
        <begin position="18"/>
        <end position="30"/>
    </location>
</feature>
<dbReference type="Gene3D" id="3.30.890.10">
    <property type="entry name" value="Methyl-cpg-binding Protein 2, Chain A"/>
    <property type="match status" value="1"/>
</dbReference>
<accession>A0A4Y2TE49</accession>
<feature type="domain" description="MBD" evidence="2">
    <location>
        <begin position="23"/>
        <end position="78"/>
    </location>
</feature>